<accession>A0ACB8CH67</accession>
<reference evidence="1" key="1">
    <citation type="submission" date="2020-05" db="EMBL/GenBank/DDBJ databases">
        <title>Large-scale comparative analyses of tick genomes elucidate their genetic diversity and vector capacities.</title>
        <authorList>
            <person name="Jia N."/>
            <person name="Wang J."/>
            <person name="Shi W."/>
            <person name="Du L."/>
            <person name="Sun Y."/>
            <person name="Zhan W."/>
            <person name="Jiang J."/>
            <person name="Wang Q."/>
            <person name="Zhang B."/>
            <person name="Ji P."/>
            <person name="Sakyi L.B."/>
            <person name="Cui X."/>
            <person name="Yuan T."/>
            <person name="Jiang B."/>
            <person name="Yang W."/>
            <person name="Lam T.T.-Y."/>
            <person name="Chang Q."/>
            <person name="Ding S."/>
            <person name="Wang X."/>
            <person name="Zhu J."/>
            <person name="Ruan X."/>
            <person name="Zhao L."/>
            <person name="Wei J."/>
            <person name="Que T."/>
            <person name="Du C."/>
            <person name="Cheng J."/>
            <person name="Dai P."/>
            <person name="Han X."/>
            <person name="Huang E."/>
            <person name="Gao Y."/>
            <person name="Liu J."/>
            <person name="Shao H."/>
            <person name="Ye R."/>
            <person name="Li L."/>
            <person name="Wei W."/>
            <person name="Wang X."/>
            <person name="Wang C."/>
            <person name="Yang T."/>
            <person name="Huo Q."/>
            <person name="Li W."/>
            <person name="Guo W."/>
            <person name="Chen H."/>
            <person name="Zhou L."/>
            <person name="Ni X."/>
            <person name="Tian J."/>
            <person name="Zhou Y."/>
            <person name="Sheng Y."/>
            <person name="Liu T."/>
            <person name="Pan Y."/>
            <person name="Xia L."/>
            <person name="Li J."/>
            <person name="Zhao F."/>
            <person name="Cao W."/>
        </authorList>
    </citation>
    <scope>NUCLEOTIDE SEQUENCE</scope>
    <source>
        <strain evidence="1">Dsil-2018</strain>
    </source>
</reference>
<dbReference type="EMBL" id="CM023476">
    <property type="protein sequence ID" value="KAH7942080.1"/>
    <property type="molecule type" value="Genomic_DNA"/>
</dbReference>
<evidence type="ECO:0000313" key="1">
    <source>
        <dbReference type="EMBL" id="KAH7942080.1"/>
    </source>
</evidence>
<dbReference type="Proteomes" id="UP000821865">
    <property type="component" value="Chromosome 7"/>
</dbReference>
<organism evidence="1 2">
    <name type="scientific">Dermacentor silvarum</name>
    <name type="common">Tick</name>
    <dbReference type="NCBI Taxonomy" id="543639"/>
    <lineage>
        <taxon>Eukaryota</taxon>
        <taxon>Metazoa</taxon>
        <taxon>Ecdysozoa</taxon>
        <taxon>Arthropoda</taxon>
        <taxon>Chelicerata</taxon>
        <taxon>Arachnida</taxon>
        <taxon>Acari</taxon>
        <taxon>Parasitiformes</taxon>
        <taxon>Ixodida</taxon>
        <taxon>Ixodoidea</taxon>
        <taxon>Ixodidae</taxon>
        <taxon>Rhipicephalinae</taxon>
        <taxon>Dermacentor</taxon>
    </lineage>
</organism>
<name>A0ACB8CH67_DERSI</name>
<gene>
    <name evidence="1" type="ORF">HPB49_020242</name>
</gene>
<evidence type="ECO:0000313" key="2">
    <source>
        <dbReference type="Proteomes" id="UP000821865"/>
    </source>
</evidence>
<sequence>MVSASKNHRKSALRVPSPQPRGRRVSFAEPNVEESTTHLTGRSTAPVLQPATEGPLAAPYPYASGTAHWTQHSPYYGSVGALMPPSTPALFGSPLPVRTGPFTGQAAGVRGSYWARPPFDSRESQIFRHFSQLEAIPEGPTYDDDQPSALPTLRNVAVAALTAALLAVVITVALAVQLSAPIIETGTSEMSHVVEKLHSGDIRIAAPLPPIKAPVRTMPSVTVRHRTRASRPHRITDHRRLLPTASPRTMTASTATRPVTRTATSTRRHSGNRSLPHQCGGHFYTYCTAAVSEVYYSASSHACLSTEEDSVHLCNHGANRFSNLGSCLTSCVHGDNGEPHDRCYESVLFAMCTRQDVAETWWYYNGSACTEWNFPLGHCPSLGRRVYRSRKECDRTCRLRQQRGNTTTSRHRRCDPPVATMCTAQQIKYPYFADMRAQGSARCAKASSHTLRERRCLVGSNRFDSVASCEQSCVHL</sequence>
<proteinExistence type="predicted"/>
<keyword evidence="2" id="KW-1185">Reference proteome</keyword>
<comment type="caution">
    <text evidence="1">The sequence shown here is derived from an EMBL/GenBank/DDBJ whole genome shotgun (WGS) entry which is preliminary data.</text>
</comment>
<protein>
    <submittedName>
        <fullName evidence="1">Uncharacterized protein</fullName>
    </submittedName>
</protein>